<evidence type="ECO:0000256" key="8">
    <source>
        <dbReference type="SAM" id="Phobius"/>
    </source>
</evidence>
<name>A0A4Q9B6W6_9DEIN</name>
<reference evidence="10 11" key="1">
    <citation type="submission" date="2019-02" db="EMBL/GenBank/DDBJ databases">
        <title>Thermus sp. a novel from hot spring.</title>
        <authorList>
            <person name="Zhao Z."/>
        </authorList>
    </citation>
    <scope>NUCLEOTIDE SEQUENCE [LARGE SCALE GENOMIC DNA]</scope>
    <source>
        <strain evidence="10 11">CFH 72773T</strain>
    </source>
</reference>
<dbReference type="AlphaFoldDB" id="A0A4Q9B6W6"/>
<feature type="transmembrane region" description="Helical" evidence="8">
    <location>
        <begin position="376"/>
        <end position="395"/>
    </location>
</feature>
<sequence length="448" mass="47924">MLYGLLLLPLLVFLGRRDKGALVRLSVLLPILSALLAPLLLGQMAGPFWLDGVGLFYLMLTDLLFALIALFARGYFSEEEAWRFYWAGGLFLGAAHGAYLAHNLGVLWIFVEGSTLASALLVYHKGGARALEATWKYLMLGSVGIALGLIGVILVYALLSGATLDWREARALVGSANPEGLKLAFALLLVGFGTKVGLFPLQAWLPDAHAEAPGPASALLSGTLLNVAFYALLRYTALMQAAGLFPFASGLLLAFGLLSLLAAGFFLYGQKEYKRLLAYSSMEHMGLAVFALGLGLPWLALFHTLAHSLAKTLAFLGASGILALSHAKEVGRVGGLFRSLPALGVPFVLALAALGGLPPFPLFFAEFKAVEAAMRYPLLAALYLVGLGLAFAGLLGPMTQMGFGPGRPWKAQELDLWALWLLLAVLFLLGVRPPVEVFQALEVVLWTR</sequence>
<dbReference type="InterPro" id="IPR001750">
    <property type="entry name" value="ND/Mrp_TM"/>
</dbReference>
<evidence type="ECO:0000256" key="7">
    <source>
        <dbReference type="RuleBase" id="RU000320"/>
    </source>
</evidence>
<keyword evidence="6 8" id="KW-0472">Membrane</keyword>
<keyword evidence="5" id="KW-0560">Oxidoreductase</keyword>
<dbReference type="PANTHER" id="PTHR42682:SF5">
    <property type="entry name" value="HYDROGENASE-4 COMPONENT F"/>
    <property type="match status" value="1"/>
</dbReference>
<evidence type="ECO:0000256" key="3">
    <source>
        <dbReference type="ARBA" id="ARBA00022692"/>
    </source>
</evidence>
<dbReference type="Pfam" id="PF00361">
    <property type="entry name" value="Proton_antipo_M"/>
    <property type="match status" value="1"/>
</dbReference>
<dbReference type="GO" id="GO:0005886">
    <property type="term" value="C:plasma membrane"/>
    <property type="evidence" value="ECO:0007669"/>
    <property type="project" value="UniProtKB-SubCell"/>
</dbReference>
<feature type="transmembrane region" description="Helical" evidence="8">
    <location>
        <begin position="84"/>
        <end position="100"/>
    </location>
</feature>
<feature type="transmembrane region" description="Helical" evidence="8">
    <location>
        <begin position="336"/>
        <end position="356"/>
    </location>
</feature>
<evidence type="ECO:0000259" key="9">
    <source>
        <dbReference type="Pfam" id="PF00361"/>
    </source>
</evidence>
<feature type="transmembrane region" description="Helical" evidence="8">
    <location>
        <begin position="245"/>
        <end position="269"/>
    </location>
</feature>
<evidence type="ECO:0000256" key="4">
    <source>
        <dbReference type="ARBA" id="ARBA00022989"/>
    </source>
</evidence>
<keyword evidence="3 7" id="KW-0812">Transmembrane</keyword>
<organism evidence="10 11">
    <name type="scientific">Thermus thermamylovorans</name>
    <dbReference type="NCBI Taxonomy" id="2509362"/>
    <lineage>
        <taxon>Bacteria</taxon>
        <taxon>Thermotogati</taxon>
        <taxon>Deinococcota</taxon>
        <taxon>Deinococci</taxon>
        <taxon>Thermales</taxon>
        <taxon>Thermaceae</taxon>
        <taxon>Thermus</taxon>
    </lineage>
</organism>
<feature type="transmembrane region" description="Helical" evidence="8">
    <location>
        <begin position="21"/>
        <end position="41"/>
    </location>
</feature>
<evidence type="ECO:0000256" key="2">
    <source>
        <dbReference type="ARBA" id="ARBA00022475"/>
    </source>
</evidence>
<feature type="transmembrane region" description="Helical" evidence="8">
    <location>
        <begin position="183"/>
        <end position="204"/>
    </location>
</feature>
<protein>
    <submittedName>
        <fullName evidence="10">Hydrogenase</fullName>
    </submittedName>
</protein>
<feature type="transmembrane region" description="Helical" evidence="8">
    <location>
        <begin position="135"/>
        <end position="159"/>
    </location>
</feature>
<feature type="domain" description="NADH:quinone oxidoreductase/Mrp antiporter transmembrane" evidence="9">
    <location>
        <begin position="101"/>
        <end position="384"/>
    </location>
</feature>
<dbReference type="InterPro" id="IPR052175">
    <property type="entry name" value="ComplexI-like_HydComp"/>
</dbReference>
<keyword evidence="11" id="KW-1185">Reference proteome</keyword>
<evidence type="ECO:0000313" key="10">
    <source>
        <dbReference type="EMBL" id="TBH21496.1"/>
    </source>
</evidence>
<keyword evidence="2" id="KW-1003">Cell membrane</keyword>
<feature type="transmembrane region" description="Helical" evidence="8">
    <location>
        <begin position="216"/>
        <end position="233"/>
    </location>
</feature>
<dbReference type="PANTHER" id="PTHR42682">
    <property type="entry name" value="HYDROGENASE-4 COMPONENT F"/>
    <property type="match status" value="1"/>
</dbReference>
<evidence type="ECO:0000313" key="11">
    <source>
        <dbReference type="Proteomes" id="UP000292858"/>
    </source>
</evidence>
<evidence type="ECO:0000256" key="6">
    <source>
        <dbReference type="ARBA" id="ARBA00023136"/>
    </source>
</evidence>
<comment type="subcellular location">
    <subcellularLocation>
        <location evidence="1">Cell membrane</location>
        <topology evidence="1">Multi-pass membrane protein</topology>
    </subcellularLocation>
    <subcellularLocation>
        <location evidence="7">Membrane</location>
        <topology evidence="7">Multi-pass membrane protein</topology>
    </subcellularLocation>
</comment>
<dbReference type="GO" id="GO:0016491">
    <property type="term" value="F:oxidoreductase activity"/>
    <property type="evidence" value="ECO:0007669"/>
    <property type="project" value="UniProtKB-KW"/>
</dbReference>
<feature type="transmembrane region" description="Helical" evidence="8">
    <location>
        <begin position="106"/>
        <end position="123"/>
    </location>
</feature>
<feature type="transmembrane region" description="Helical" evidence="8">
    <location>
        <begin position="416"/>
        <end position="435"/>
    </location>
</feature>
<dbReference type="OrthoDB" id="9807568at2"/>
<keyword evidence="4 8" id="KW-1133">Transmembrane helix</keyword>
<dbReference type="Proteomes" id="UP000292858">
    <property type="component" value="Unassembled WGS sequence"/>
</dbReference>
<comment type="caution">
    <text evidence="10">The sequence shown here is derived from an EMBL/GenBank/DDBJ whole genome shotgun (WGS) entry which is preliminary data.</text>
</comment>
<dbReference type="RefSeq" id="WP_130840295.1">
    <property type="nucleotide sequence ID" value="NZ_SIJL01000002.1"/>
</dbReference>
<evidence type="ECO:0000256" key="1">
    <source>
        <dbReference type="ARBA" id="ARBA00004651"/>
    </source>
</evidence>
<feature type="transmembrane region" description="Helical" evidence="8">
    <location>
        <begin position="276"/>
        <end position="299"/>
    </location>
</feature>
<dbReference type="EMBL" id="SIJL01000002">
    <property type="protein sequence ID" value="TBH21496.1"/>
    <property type="molecule type" value="Genomic_DNA"/>
</dbReference>
<evidence type="ECO:0000256" key="5">
    <source>
        <dbReference type="ARBA" id="ARBA00023002"/>
    </source>
</evidence>
<accession>A0A4Q9B6W6</accession>
<feature type="transmembrane region" description="Helical" evidence="8">
    <location>
        <begin position="53"/>
        <end position="72"/>
    </location>
</feature>
<gene>
    <name evidence="10" type="ORF">ETP66_02495</name>
</gene>
<proteinExistence type="predicted"/>